<gene>
    <name evidence="2" type="ORF">KCV87_32955</name>
</gene>
<dbReference type="GO" id="GO:0004803">
    <property type="term" value="F:transposase activity"/>
    <property type="evidence" value="ECO:0007669"/>
    <property type="project" value="InterPro"/>
</dbReference>
<dbReference type="Pfam" id="PF01548">
    <property type="entry name" value="DEDD_Tnp_IS110"/>
    <property type="match status" value="1"/>
</dbReference>
<dbReference type="EMBL" id="CP073249">
    <property type="protein sequence ID" value="QUF04099.1"/>
    <property type="molecule type" value="Genomic_DNA"/>
</dbReference>
<dbReference type="GO" id="GO:0003677">
    <property type="term" value="F:DNA binding"/>
    <property type="evidence" value="ECO:0007669"/>
    <property type="project" value="InterPro"/>
</dbReference>
<dbReference type="GO" id="GO:0006313">
    <property type="term" value="P:DNA transposition"/>
    <property type="evidence" value="ECO:0007669"/>
    <property type="project" value="InterPro"/>
</dbReference>
<name>A0AA45R3U1_9PSEU</name>
<organism evidence="2 3">
    <name type="scientific">Actinosynnema pretiosum subsp. pretiosum</name>
    <dbReference type="NCBI Taxonomy" id="103721"/>
    <lineage>
        <taxon>Bacteria</taxon>
        <taxon>Bacillati</taxon>
        <taxon>Actinomycetota</taxon>
        <taxon>Actinomycetes</taxon>
        <taxon>Pseudonocardiales</taxon>
        <taxon>Pseudonocardiaceae</taxon>
        <taxon>Actinosynnema</taxon>
    </lineage>
</organism>
<feature type="domain" description="Transposase IS110-like N-terminal" evidence="1">
    <location>
        <begin position="17"/>
        <end position="80"/>
    </location>
</feature>
<dbReference type="Proteomes" id="UP000677152">
    <property type="component" value="Chromosome"/>
</dbReference>
<sequence>MDVPAELAASARVFDTGHGRKTDATGARSIALVVLRTGGPDRIAADDHTVALRLLVDRRDELGRARTNTVNRQHKLLRSTTGCSEG</sequence>
<evidence type="ECO:0000313" key="2">
    <source>
        <dbReference type="EMBL" id="QUF04099.1"/>
    </source>
</evidence>
<reference evidence="2" key="1">
    <citation type="submission" date="2021-04" db="EMBL/GenBank/DDBJ databases">
        <title>Genomic sequence of Actinosynnema pretiosum subsp. pretiosum ATCC 31280 (C-14919).</title>
        <authorList>
            <person name="Bai L."/>
            <person name="Wang X."/>
            <person name="Xiao Y."/>
        </authorList>
    </citation>
    <scope>NUCLEOTIDE SEQUENCE</scope>
    <source>
        <strain evidence="2">ATCC 31280</strain>
    </source>
</reference>
<proteinExistence type="predicted"/>
<protein>
    <submittedName>
        <fullName evidence="2">Transposase</fullName>
    </submittedName>
</protein>
<evidence type="ECO:0000313" key="3">
    <source>
        <dbReference type="Proteomes" id="UP000677152"/>
    </source>
</evidence>
<accession>A0AA45R3U1</accession>
<dbReference type="InterPro" id="IPR002525">
    <property type="entry name" value="Transp_IS110-like_N"/>
</dbReference>
<evidence type="ECO:0000259" key="1">
    <source>
        <dbReference type="Pfam" id="PF01548"/>
    </source>
</evidence>
<dbReference type="AlphaFoldDB" id="A0AA45R3U1"/>